<gene>
    <name evidence="1" type="ORF">H5P30_20855</name>
</gene>
<name>A0A7X1B257_9BACT</name>
<protein>
    <recommendedName>
        <fullName evidence="3">ATPase dynein-related AAA domain-containing protein</fullName>
    </recommendedName>
</protein>
<accession>A0A7X1B257</accession>
<dbReference type="Proteomes" id="UP000525652">
    <property type="component" value="Unassembled WGS sequence"/>
</dbReference>
<comment type="caution">
    <text evidence="1">The sequence shown here is derived from an EMBL/GenBank/DDBJ whole genome shotgun (WGS) entry which is preliminary data.</text>
</comment>
<dbReference type="AlphaFoldDB" id="A0A7X1B257"/>
<keyword evidence="2" id="KW-1185">Reference proteome</keyword>
<evidence type="ECO:0008006" key="3">
    <source>
        <dbReference type="Google" id="ProtNLM"/>
    </source>
</evidence>
<organism evidence="1 2">
    <name type="scientific">Puniceicoccus vermicola</name>
    <dbReference type="NCBI Taxonomy" id="388746"/>
    <lineage>
        <taxon>Bacteria</taxon>
        <taxon>Pseudomonadati</taxon>
        <taxon>Verrucomicrobiota</taxon>
        <taxon>Opitutia</taxon>
        <taxon>Puniceicoccales</taxon>
        <taxon>Puniceicoccaceae</taxon>
        <taxon>Puniceicoccus</taxon>
    </lineage>
</organism>
<evidence type="ECO:0000313" key="1">
    <source>
        <dbReference type="EMBL" id="MBC2604238.1"/>
    </source>
</evidence>
<sequence length="338" mass="38068">MAKYLNNIDGSNFEIVAVGADWTDNRSVLGFVNHLNSDNAGPRYQSTPILDLLLRAANDPEVPYFLILDEMNLSHVERYFADFLSAMEQKDGILKLHSESGNLRRAGREEADVPAELSYPENLFVTGTVNIDETTYMFSPKVLDRANVIEFTVSDDEIGAFLKDPQDYPEVEPAEPGIAEGFLQLAKQARKMECEKLPAEPASLVSEHLLNLFKILKAERFEFAYRTAKEINIYLQVCRHLAEDKDGWDENGWQNDLDDQVLQKLLPKLHGSVGRIGKLLVTLAHYCQNGDYKSEVSTQLSAAADLDANESTPFPKSMAKLQSMIRTLQDEQFVSFIQ</sequence>
<evidence type="ECO:0000313" key="2">
    <source>
        <dbReference type="Proteomes" id="UP000525652"/>
    </source>
</evidence>
<dbReference type="RefSeq" id="WP_185694854.1">
    <property type="nucleotide sequence ID" value="NZ_JACHVA010000140.1"/>
</dbReference>
<proteinExistence type="predicted"/>
<reference evidence="1 2" key="1">
    <citation type="submission" date="2020-07" db="EMBL/GenBank/DDBJ databases">
        <authorList>
            <person name="Feng X."/>
        </authorList>
    </citation>
    <scope>NUCLEOTIDE SEQUENCE [LARGE SCALE GENOMIC DNA]</scope>
    <source>
        <strain evidence="1 2">JCM14086</strain>
    </source>
</reference>
<dbReference type="EMBL" id="JACHVA010000140">
    <property type="protein sequence ID" value="MBC2604238.1"/>
    <property type="molecule type" value="Genomic_DNA"/>
</dbReference>